<keyword evidence="1" id="KW-0812">Transmembrane</keyword>
<accession>A0A8T3VQE8</accession>
<protein>
    <submittedName>
        <fullName evidence="2">Uncharacterized protein</fullName>
    </submittedName>
</protein>
<comment type="caution">
    <text evidence="2">The sequence shown here is derived from an EMBL/GenBank/DDBJ whole genome shotgun (WGS) entry which is preliminary data.</text>
</comment>
<organism evidence="2 3">
    <name type="scientific">Methanobrevibacter olleyae</name>
    <dbReference type="NCBI Taxonomy" id="294671"/>
    <lineage>
        <taxon>Archaea</taxon>
        <taxon>Methanobacteriati</taxon>
        <taxon>Methanobacteriota</taxon>
        <taxon>Methanomada group</taxon>
        <taxon>Methanobacteria</taxon>
        <taxon>Methanobacteriales</taxon>
        <taxon>Methanobacteriaceae</taxon>
        <taxon>Methanobrevibacter</taxon>
    </lineage>
</organism>
<evidence type="ECO:0000313" key="3">
    <source>
        <dbReference type="Proteomes" id="UP000732619"/>
    </source>
</evidence>
<feature type="transmembrane region" description="Helical" evidence="1">
    <location>
        <begin position="129"/>
        <end position="153"/>
    </location>
</feature>
<name>A0A8T3VQE8_METOL</name>
<keyword evidence="1" id="KW-1133">Transmembrane helix</keyword>
<gene>
    <name evidence="2" type="ORF">E7Z75_09705</name>
</gene>
<dbReference type="EMBL" id="SUTG01000088">
    <property type="protein sequence ID" value="MBE6513393.1"/>
    <property type="molecule type" value="Genomic_DNA"/>
</dbReference>
<reference evidence="2" key="1">
    <citation type="submission" date="2019-04" db="EMBL/GenBank/DDBJ databases">
        <title>Evolution of Biomass-Degrading Anaerobic Consortia Revealed by Metagenomics.</title>
        <authorList>
            <person name="Peng X."/>
        </authorList>
    </citation>
    <scope>NUCLEOTIDE SEQUENCE</scope>
    <source>
        <strain evidence="2">SIG14</strain>
    </source>
</reference>
<evidence type="ECO:0000256" key="1">
    <source>
        <dbReference type="SAM" id="Phobius"/>
    </source>
</evidence>
<dbReference type="Proteomes" id="UP000732619">
    <property type="component" value="Unassembled WGS sequence"/>
</dbReference>
<proteinExistence type="predicted"/>
<dbReference type="AlphaFoldDB" id="A0A8T3VQE8"/>
<keyword evidence="1" id="KW-0472">Membrane</keyword>
<sequence length="356" mass="41330">MNNTIKQLQNEKKRKIRSMDMKEVKRYIERSVAYYYSHYVNFEDVYNSSDVIFDENKKDAMMFQKSFNENIDLILESIQESYSEPSVKKMRLNYVLAVLFQSINENLMLNHEKETKLLNRMFDDIQESIVLQNAITGLIVGFVSFVNITYSLLSHVKSMLLSLYQLVSIYDVDDVMFDSLNMSFKALFIDFHMNYVSCKKNDIQDFLDVMSNGKFSVDDIVESKETVMFYHDAVDKLSEIDDEFSLLVKDGDLFSFPKMYLKKFSIDESVVYDLKQFDIDYVIESDDIVDGLFDDDVVSDEYKQMELLEKKYNVSLLFDVGASDDAMTGASVTGAIAVDDADINDMNIDELEEMLL</sequence>
<evidence type="ECO:0000313" key="2">
    <source>
        <dbReference type="EMBL" id="MBE6513393.1"/>
    </source>
</evidence>